<accession>A0A419AVW2</accession>
<feature type="compositionally biased region" description="Low complexity" evidence="1">
    <location>
        <begin position="62"/>
        <end position="72"/>
    </location>
</feature>
<dbReference type="RefSeq" id="WP_119873793.1">
    <property type="nucleotide sequence ID" value="NZ_QZDH01000023.1"/>
</dbReference>
<feature type="region of interest" description="Disordered" evidence="1">
    <location>
        <begin position="48"/>
        <end position="73"/>
    </location>
</feature>
<dbReference type="AlphaFoldDB" id="A0A419AVW2"/>
<feature type="compositionally biased region" description="Polar residues" evidence="1">
    <location>
        <begin position="14"/>
        <end position="25"/>
    </location>
</feature>
<feature type="compositionally biased region" description="Low complexity" evidence="1">
    <location>
        <begin position="1"/>
        <end position="13"/>
    </location>
</feature>
<dbReference type="Proteomes" id="UP000283655">
    <property type="component" value="Unassembled WGS sequence"/>
</dbReference>
<dbReference type="EMBL" id="QZDH01000023">
    <property type="protein sequence ID" value="RJL51205.1"/>
    <property type="molecule type" value="Genomic_DNA"/>
</dbReference>
<protein>
    <submittedName>
        <fullName evidence="2">Uncharacterized protein</fullName>
    </submittedName>
</protein>
<feature type="compositionally biased region" description="Polar residues" evidence="1">
    <location>
        <begin position="51"/>
        <end position="61"/>
    </location>
</feature>
<proteinExistence type="predicted"/>
<evidence type="ECO:0000313" key="2">
    <source>
        <dbReference type="EMBL" id="RJL51205.1"/>
    </source>
</evidence>
<feature type="region of interest" description="Disordered" evidence="1">
    <location>
        <begin position="1"/>
        <end position="31"/>
    </location>
</feature>
<evidence type="ECO:0000256" key="1">
    <source>
        <dbReference type="SAM" id="MobiDB-lite"/>
    </source>
</evidence>
<comment type="caution">
    <text evidence="2">The sequence shown here is derived from an EMBL/GenBank/DDBJ whole genome shotgun (WGS) entry which is preliminary data.</text>
</comment>
<reference evidence="2 3" key="1">
    <citation type="submission" date="2018-09" db="EMBL/GenBank/DDBJ databases">
        <title>Phylogenetic diversity of Pectobacterium and Dickeya strains causing blackleg disease of potato in Morocco.</title>
        <authorList>
            <person name="Oulghazi S."/>
            <person name="Moumni M."/>
            <person name="Faure D."/>
        </authorList>
    </citation>
    <scope>NUCLEOTIDE SEQUENCE [LARGE SCALE GENOMIC DNA]</scope>
    <source>
        <strain evidence="2 3">S1.15.11.2D</strain>
    </source>
</reference>
<evidence type="ECO:0000313" key="3">
    <source>
        <dbReference type="Proteomes" id="UP000283655"/>
    </source>
</evidence>
<name>A0A419AVW2_PECCA</name>
<organism evidence="2 3">
    <name type="scientific">Pectobacterium carotovorum</name>
    <name type="common">Erwinia carotovora</name>
    <dbReference type="NCBI Taxonomy" id="554"/>
    <lineage>
        <taxon>Bacteria</taxon>
        <taxon>Pseudomonadati</taxon>
        <taxon>Pseudomonadota</taxon>
        <taxon>Gammaproteobacteria</taxon>
        <taxon>Enterobacterales</taxon>
        <taxon>Pectobacteriaceae</taxon>
        <taxon>Pectobacterium</taxon>
    </lineage>
</organism>
<sequence>MTVSFSSSSSFSSIYESQETNPTLKTKTKSSHAILSKIKSIFRNEKHIHSKNTSAQINQTEKPSTSLLSTPETESKSNKYAIYSADKEKFEEIKKIFARPPMDPKMEEIRKIIKNLSDPMAVAEKLKKEMTIFQVSPDSTPAKNSMSEQVNQTKNHQLPLYSFKPAPPPKPKLADFQRNSEMTKAKHSITKNCVDEQISQAKRQLPTSSVKPVLPPKPIVATIKIQPNLGTARVNTVPIFFATPVNKTV</sequence>
<gene>
    <name evidence="2" type="ORF">D5071_11370</name>
</gene>